<evidence type="ECO:0000313" key="1">
    <source>
        <dbReference type="EMBL" id="GMS97145.1"/>
    </source>
</evidence>
<reference evidence="1" key="1">
    <citation type="submission" date="2023-10" db="EMBL/GenBank/DDBJ databases">
        <title>Genome assembly of Pristionchus species.</title>
        <authorList>
            <person name="Yoshida K."/>
            <person name="Sommer R.J."/>
        </authorList>
    </citation>
    <scope>NUCLEOTIDE SEQUENCE</scope>
    <source>
        <strain evidence="1">RS0144</strain>
    </source>
</reference>
<dbReference type="AlphaFoldDB" id="A0AAV5TRM5"/>
<keyword evidence="2" id="KW-1185">Reference proteome</keyword>
<comment type="caution">
    <text evidence="1">The sequence shown here is derived from an EMBL/GenBank/DDBJ whole genome shotgun (WGS) entry which is preliminary data.</text>
</comment>
<dbReference type="Proteomes" id="UP001432027">
    <property type="component" value="Unassembled WGS sequence"/>
</dbReference>
<dbReference type="EMBL" id="BTSX01000004">
    <property type="protein sequence ID" value="GMS97145.1"/>
    <property type="molecule type" value="Genomic_DNA"/>
</dbReference>
<organism evidence="1 2">
    <name type="scientific">Pristionchus entomophagus</name>
    <dbReference type="NCBI Taxonomy" id="358040"/>
    <lineage>
        <taxon>Eukaryota</taxon>
        <taxon>Metazoa</taxon>
        <taxon>Ecdysozoa</taxon>
        <taxon>Nematoda</taxon>
        <taxon>Chromadorea</taxon>
        <taxon>Rhabditida</taxon>
        <taxon>Rhabditina</taxon>
        <taxon>Diplogasteromorpha</taxon>
        <taxon>Diplogasteroidea</taxon>
        <taxon>Neodiplogasteridae</taxon>
        <taxon>Pristionchus</taxon>
    </lineage>
</organism>
<name>A0AAV5TRM5_9BILA</name>
<protein>
    <submittedName>
        <fullName evidence="1">Uncharacterized protein</fullName>
    </submittedName>
</protein>
<evidence type="ECO:0000313" key="2">
    <source>
        <dbReference type="Proteomes" id="UP001432027"/>
    </source>
</evidence>
<feature type="non-terminal residue" evidence="1">
    <location>
        <position position="139"/>
    </location>
</feature>
<accession>A0AAV5TRM5</accession>
<sequence length="139" mass="16977">TTRLRYSSRKSHRELMQKFGTVSLPFSQPLTRCDELPIQWVIFVRIPKSVCDRIRHNQQYLWRNELHTSLPIEVSVWCGTFYDNCLCTHSYYRFWKDRRLHRVSDSEDHRLQTSAEHTCFHRLHDAWICWMPICRRPNL</sequence>
<feature type="non-terminal residue" evidence="1">
    <location>
        <position position="1"/>
    </location>
</feature>
<proteinExistence type="predicted"/>
<gene>
    <name evidence="1" type="ORF">PENTCL1PPCAC_19320</name>
</gene>